<gene>
    <name evidence="1" type="ORF">METZ01_LOCUS509314</name>
</gene>
<name>A0A383EJG0_9ZZZZ</name>
<organism evidence="1">
    <name type="scientific">marine metagenome</name>
    <dbReference type="NCBI Taxonomy" id="408172"/>
    <lineage>
        <taxon>unclassified sequences</taxon>
        <taxon>metagenomes</taxon>
        <taxon>ecological metagenomes</taxon>
    </lineage>
</organism>
<sequence>GCFDGVCVPAGLGTAGGCVVSSSYNVGGWDISACDGNSSWVGDGYCDSNNNNQACGYDGGDCCEQTCVDGDYTCNSGAASGWGNIFDCNDPNVDANGGPQAGAPATGGGALADGDACVYDYLDETVAGQCFYNAGAGGTLCLPSCDVTAPNDSCPMVGAVCQPFGIIDDPATFALCVPSGCNDADGNAVSSACPAGTHGCVEGICVPPLGTPCDGVADGSACDFTYGDAAV</sequence>
<dbReference type="Gene3D" id="4.10.470.20">
    <property type="match status" value="1"/>
</dbReference>
<evidence type="ECO:0000313" key="1">
    <source>
        <dbReference type="EMBL" id="SVE56460.1"/>
    </source>
</evidence>
<feature type="non-terminal residue" evidence="1">
    <location>
        <position position="1"/>
    </location>
</feature>
<protein>
    <recommendedName>
        <fullName evidence="2">LNR domain-containing protein</fullName>
    </recommendedName>
</protein>
<dbReference type="EMBL" id="UINC01226113">
    <property type="protein sequence ID" value="SVE56460.1"/>
    <property type="molecule type" value="Genomic_DNA"/>
</dbReference>
<accession>A0A383EJG0</accession>
<evidence type="ECO:0008006" key="2">
    <source>
        <dbReference type="Google" id="ProtNLM"/>
    </source>
</evidence>
<dbReference type="AlphaFoldDB" id="A0A383EJG0"/>
<reference evidence="1" key="1">
    <citation type="submission" date="2018-05" db="EMBL/GenBank/DDBJ databases">
        <authorList>
            <person name="Lanie J.A."/>
            <person name="Ng W.-L."/>
            <person name="Kazmierczak K.M."/>
            <person name="Andrzejewski T.M."/>
            <person name="Davidsen T.M."/>
            <person name="Wayne K.J."/>
            <person name="Tettelin H."/>
            <person name="Glass J.I."/>
            <person name="Rusch D."/>
            <person name="Podicherti R."/>
            <person name="Tsui H.-C.T."/>
            <person name="Winkler M.E."/>
        </authorList>
    </citation>
    <scope>NUCLEOTIDE SEQUENCE</scope>
</reference>
<proteinExistence type="predicted"/>
<feature type="non-terminal residue" evidence="1">
    <location>
        <position position="231"/>
    </location>
</feature>